<dbReference type="Proteomes" id="UP000028545">
    <property type="component" value="Unassembled WGS sequence"/>
</dbReference>
<dbReference type="GeneID" id="27723519"/>
<reference evidence="2 3" key="1">
    <citation type="journal article" date="2014" name="Genome Announc.">
        <title>Draft genome sequence of the pathogenic fungus Scedosporium apiospermum.</title>
        <authorList>
            <person name="Vandeputte P."/>
            <person name="Ghamrawi S."/>
            <person name="Rechenmann M."/>
            <person name="Iltis A."/>
            <person name="Giraud S."/>
            <person name="Fleury M."/>
            <person name="Thornton C."/>
            <person name="Delhaes L."/>
            <person name="Meyer W."/>
            <person name="Papon N."/>
            <person name="Bouchara J.P."/>
        </authorList>
    </citation>
    <scope>NUCLEOTIDE SEQUENCE [LARGE SCALE GENOMIC DNA]</scope>
    <source>
        <strain evidence="2 3">IHEM 14462</strain>
    </source>
</reference>
<dbReference type="HOGENOM" id="CLU_041626_0_0_1"/>
<feature type="compositionally biased region" description="Polar residues" evidence="1">
    <location>
        <begin position="150"/>
        <end position="162"/>
    </location>
</feature>
<dbReference type="AlphaFoldDB" id="A0A084G877"/>
<proteinExistence type="predicted"/>
<sequence length="318" mass="34916">MQMARSSNGTPVAGSIDPRDLTFAAAGNAIMPAGMTQSNGFVELLLRHMKEDQNAYQYDRDYCASQLREEGTLTAQEVRTLRLRMLDLGHQIRLCQHKIEILTSLAKYEQPPPSTATVINSLNAVTHPSPANSGRVLGVAAPESPSLSLLHQASQAVSQTPAKRSLKSAEHSSDGQSSAKRPRKQVPDAPPPDENPGNTVQRLGYWKCRLCASPKYLTATPPRQPSAPCKWPLKDVAKMITHFTEMHVEHSPAERCEELGDALNLNRGPFEYWLNRSRSMDVGDGSVIDECISMLRAGRLPPLLRRLSRAASTFPSDA</sequence>
<evidence type="ECO:0000256" key="1">
    <source>
        <dbReference type="SAM" id="MobiDB-lite"/>
    </source>
</evidence>
<name>A0A084G877_PSEDA</name>
<dbReference type="RefSeq" id="XP_016643338.1">
    <property type="nucleotide sequence ID" value="XM_016786993.1"/>
</dbReference>
<organism evidence="2 3">
    <name type="scientific">Pseudallescheria apiosperma</name>
    <name type="common">Scedosporium apiospermum</name>
    <dbReference type="NCBI Taxonomy" id="563466"/>
    <lineage>
        <taxon>Eukaryota</taxon>
        <taxon>Fungi</taxon>
        <taxon>Dikarya</taxon>
        <taxon>Ascomycota</taxon>
        <taxon>Pezizomycotina</taxon>
        <taxon>Sordariomycetes</taxon>
        <taxon>Hypocreomycetidae</taxon>
        <taxon>Microascales</taxon>
        <taxon>Microascaceae</taxon>
        <taxon>Scedosporium</taxon>
    </lineage>
</organism>
<comment type="caution">
    <text evidence="2">The sequence shown here is derived from an EMBL/GenBank/DDBJ whole genome shotgun (WGS) entry which is preliminary data.</text>
</comment>
<evidence type="ECO:0000313" key="3">
    <source>
        <dbReference type="Proteomes" id="UP000028545"/>
    </source>
</evidence>
<feature type="region of interest" description="Disordered" evidence="1">
    <location>
        <begin position="150"/>
        <end position="200"/>
    </location>
</feature>
<dbReference type="KEGG" id="sapo:SAPIO_CDS4447"/>
<protein>
    <submittedName>
        <fullName evidence="2">Uncharacterized protein</fullName>
    </submittedName>
</protein>
<dbReference type="OrthoDB" id="4847568at2759"/>
<dbReference type="VEuPathDB" id="FungiDB:SAPIO_CDS4447"/>
<gene>
    <name evidence="2" type="ORF">SAPIO_CDS4447</name>
</gene>
<evidence type="ECO:0000313" key="2">
    <source>
        <dbReference type="EMBL" id="KEZ43539.1"/>
    </source>
</evidence>
<accession>A0A084G877</accession>
<dbReference type="EMBL" id="JOWA01000092">
    <property type="protein sequence ID" value="KEZ43539.1"/>
    <property type="molecule type" value="Genomic_DNA"/>
</dbReference>
<keyword evidence="3" id="KW-1185">Reference proteome</keyword>
<dbReference type="OMA" id="HTPAERC"/>